<reference evidence="15 16" key="1">
    <citation type="submission" date="2018-08" db="EMBL/GenBank/DDBJ databases">
        <title>Lysobacter weifangensis sp. nov., a new member of the family 'Xanthomonadaceae', isolated from soil in a farmland.</title>
        <authorList>
            <person name="Zhao H."/>
        </authorList>
    </citation>
    <scope>NUCLEOTIDE SEQUENCE [LARGE SCALE GENOMIC DNA]</scope>
    <source>
        <strain evidence="15 16">WF-2</strain>
    </source>
</reference>
<comment type="subcellular location">
    <subcellularLocation>
        <location evidence="1">Cytoplasm</location>
    </subcellularLocation>
</comment>
<evidence type="ECO:0000259" key="13">
    <source>
        <dbReference type="PROSITE" id="PS50042"/>
    </source>
</evidence>
<dbReference type="SMART" id="SM00100">
    <property type="entry name" value="cNMP"/>
    <property type="match status" value="1"/>
</dbReference>
<evidence type="ECO:0000313" key="15">
    <source>
        <dbReference type="EMBL" id="RFP60759.1"/>
    </source>
</evidence>
<organism evidence="15 16">
    <name type="scientific">Cognatiluteimonas weifangensis</name>
    <dbReference type="NCBI Taxonomy" id="2303539"/>
    <lineage>
        <taxon>Bacteria</taxon>
        <taxon>Pseudomonadati</taxon>
        <taxon>Pseudomonadota</taxon>
        <taxon>Gammaproteobacteria</taxon>
        <taxon>Lysobacterales</taxon>
        <taxon>Lysobacteraceae</taxon>
        <taxon>Cognatiluteimonas</taxon>
    </lineage>
</organism>
<keyword evidence="5" id="KW-0021">Allosteric enzyme</keyword>
<keyword evidence="8" id="KW-0843">Virulence</keyword>
<dbReference type="PROSITE" id="PS51063">
    <property type="entry name" value="HTH_CRP_2"/>
    <property type="match status" value="1"/>
</dbReference>
<evidence type="ECO:0000256" key="4">
    <source>
        <dbReference type="ARBA" id="ARBA00022491"/>
    </source>
</evidence>
<dbReference type="GO" id="GO:0003824">
    <property type="term" value="F:catalytic activity"/>
    <property type="evidence" value="ECO:0007669"/>
    <property type="project" value="UniProtKB-KW"/>
</dbReference>
<dbReference type="Pfam" id="PF00027">
    <property type="entry name" value="cNMP_binding"/>
    <property type="match status" value="1"/>
</dbReference>
<evidence type="ECO:0000256" key="8">
    <source>
        <dbReference type="ARBA" id="ARBA00023026"/>
    </source>
</evidence>
<evidence type="ECO:0000256" key="10">
    <source>
        <dbReference type="ARBA" id="ARBA00023159"/>
    </source>
</evidence>
<gene>
    <name evidence="15" type="ORF">D0Y53_06290</name>
</gene>
<evidence type="ECO:0000256" key="3">
    <source>
        <dbReference type="ARBA" id="ARBA00020769"/>
    </source>
</evidence>
<dbReference type="Proteomes" id="UP000262917">
    <property type="component" value="Unassembled WGS sequence"/>
</dbReference>
<sequence>MQDAALALPPPSPAPSPVRAALADADFAPVLDSAPAPDLEELVRQLPLLRRRLKPRQYLFRAGQPRHALYLIHAGFFKTSVGSADGREKITGFRMRGDLLGIDALDMPTHACDAIALDVGEVWELPVGRMQALLPDFQQRLTALLAGEIRRDWGWMLALGTLSADQRVIAFLLDFAARLERMGFSARCLLLRMTRAELGNFLALQLETVTRALSRLQARGLIEVARREIRIADAAGLRAAMAGDQ</sequence>
<keyword evidence="11" id="KW-0804">Transcription</keyword>
<evidence type="ECO:0000256" key="1">
    <source>
        <dbReference type="ARBA" id="ARBA00004496"/>
    </source>
</evidence>
<dbReference type="InterPro" id="IPR036388">
    <property type="entry name" value="WH-like_DNA-bd_sf"/>
</dbReference>
<dbReference type="AlphaFoldDB" id="A0A372DMM3"/>
<dbReference type="PANTHER" id="PTHR24567:SF75">
    <property type="entry name" value="FUMARATE AND NITRATE REDUCTION REGULATORY PROTEIN"/>
    <property type="match status" value="1"/>
</dbReference>
<dbReference type="Pfam" id="PF13545">
    <property type="entry name" value="HTH_Crp_2"/>
    <property type="match status" value="1"/>
</dbReference>
<dbReference type="InterPro" id="IPR018490">
    <property type="entry name" value="cNMP-bd_dom_sf"/>
</dbReference>
<evidence type="ECO:0000256" key="12">
    <source>
        <dbReference type="ARBA" id="ARBA00031697"/>
    </source>
</evidence>
<keyword evidence="4" id="KW-0678">Repressor</keyword>
<dbReference type="CDD" id="cd00038">
    <property type="entry name" value="CAP_ED"/>
    <property type="match status" value="1"/>
</dbReference>
<evidence type="ECO:0000256" key="6">
    <source>
        <dbReference type="ARBA" id="ARBA00022636"/>
    </source>
</evidence>
<dbReference type="PROSITE" id="PS50042">
    <property type="entry name" value="CNMP_BINDING_3"/>
    <property type="match status" value="1"/>
</dbReference>
<dbReference type="Gene3D" id="1.10.10.10">
    <property type="entry name" value="Winged helix-like DNA-binding domain superfamily/Winged helix DNA-binding domain"/>
    <property type="match status" value="1"/>
</dbReference>
<dbReference type="SMART" id="SM00419">
    <property type="entry name" value="HTH_CRP"/>
    <property type="match status" value="1"/>
</dbReference>
<feature type="domain" description="HTH crp-type" evidence="14">
    <location>
        <begin position="162"/>
        <end position="235"/>
    </location>
</feature>
<dbReference type="GO" id="GO:0003677">
    <property type="term" value="F:DNA binding"/>
    <property type="evidence" value="ECO:0007669"/>
    <property type="project" value="UniProtKB-KW"/>
</dbReference>
<evidence type="ECO:0000313" key="16">
    <source>
        <dbReference type="Proteomes" id="UP000262917"/>
    </source>
</evidence>
<feature type="domain" description="Cyclic nucleotide-binding" evidence="13">
    <location>
        <begin position="30"/>
        <end position="105"/>
    </location>
</feature>
<dbReference type="PRINTS" id="PR00034">
    <property type="entry name" value="HTHCRP"/>
</dbReference>
<keyword evidence="7" id="KW-0805">Transcription regulation</keyword>
<evidence type="ECO:0000256" key="11">
    <source>
        <dbReference type="ARBA" id="ARBA00023163"/>
    </source>
</evidence>
<proteinExistence type="predicted"/>
<keyword evidence="10" id="KW-0010">Activator</keyword>
<keyword evidence="6" id="KW-0973">c-di-GMP</keyword>
<dbReference type="EMBL" id="QVPD01000005">
    <property type="protein sequence ID" value="RFP60759.1"/>
    <property type="molecule type" value="Genomic_DNA"/>
</dbReference>
<name>A0A372DMM3_9GAMM</name>
<protein>
    <recommendedName>
        <fullName evidence="3">CRP-like protein Clp</fullName>
    </recommendedName>
    <alternativeName>
        <fullName evidence="12">Catabolite activation-like protein</fullName>
    </alternativeName>
</protein>
<dbReference type="InterPro" id="IPR012318">
    <property type="entry name" value="HTH_CRP"/>
</dbReference>
<dbReference type="CDD" id="cd00092">
    <property type="entry name" value="HTH_CRP"/>
    <property type="match status" value="1"/>
</dbReference>
<dbReference type="InterPro" id="IPR050397">
    <property type="entry name" value="Env_Response_Regulators"/>
</dbReference>
<dbReference type="GO" id="GO:0005829">
    <property type="term" value="C:cytosol"/>
    <property type="evidence" value="ECO:0007669"/>
    <property type="project" value="TreeGrafter"/>
</dbReference>
<keyword evidence="9" id="KW-0238">DNA-binding</keyword>
<evidence type="ECO:0000256" key="9">
    <source>
        <dbReference type="ARBA" id="ARBA00023125"/>
    </source>
</evidence>
<comment type="caution">
    <text evidence="15">The sequence shown here is derived from an EMBL/GenBank/DDBJ whole genome shotgun (WGS) entry which is preliminary data.</text>
</comment>
<dbReference type="PANTHER" id="PTHR24567">
    <property type="entry name" value="CRP FAMILY TRANSCRIPTIONAL REGULATORY PROTEIN"/>
    <property type="match status" value="1"/>
</dbReference>
<evidence type="ECO:0000259" key="14">
    <source>
        <dbReference type="PROSITE" id="PS51063"/>
    </source>
</evidence>
<evidence type="ECO:0000256" key="2">
    <source>
        <dbReference type="ARBA" id="ARBA00011738"/>
    </source>
</evidence>
<dbReference type="InterPro" id="IPR000595">
    <property type="entry name" value="cNMP-bd_dom"/>
</dbReference>
<accession>A0A372DMM3</accession>
<comment type="subunit">
    <text evidence="2">Homodimer.</text>
</comment>
<dbReference type="InterPro" id="IPR014710">
    <property type="entry name" value="RmlC-like_jellyroll"/>
</dbReference>
<evidence type="ECO:0000256" key="5">
    <source>
        <dbReference type="ARBA" id="ARBA00022533"/>
    </source>
</evidence>
<evidence type="ECO:0000256" key="7">
    <source>
        <dbReference type="ARBA" id="ARBA00023015"/>
    </source>
</evidence>
<dbReference type="SUPFAM" id="SSF51206">
    <property type="entry name" value="cAMP-binding domain-like"/>
    <property type="match status" value="1"/>
</dbReference>
<dbReference type="Gene3D" id="2.60.120.10">
    <property type="entry name" value="Jelly Rolls"/>
    <property type="match status" value="1"/>
</dbReference>
<dbReference type="InterPro" id="IPR036390">
    <property type="entry name" value="WH_DNA-bd_sf"/>
</dbReference>
<dbReference type="SUPFAM" id="SSF46785">
    <property type="entry name" value="Winged helix' DNA-binding domain"/>
    <property type="match status" value="1"/>
</dbReference>
<dbReference type="GO" id="GO:0003700">
    <property type="term" value="F:DNA-binding transcription factor activity"/>
    <property type="evidence" value="ECO:0007669"/>
    <property type="project" value="TreeGrafter"/>
</dbReference>
<keyword evidence="16" id="KW-1185">Reference proteome</keyword>